<comment type="caution">
    <text evidence="1">The sequence shown here is derived from an EMBL/GenBank/DDBJ whole genome shotgun (WGS) entry which is preliminary data.</text>
</comment>
<dbReference type="AlphaFoldDB" id="A0A9D1IQ27"/>
<evidence type="ECO:0000313" key="1">
    <source>
        <dbReference type="EMBL" id="HIU40132.1"/>
    </source>
</evidence>
<dbReference type="EMBL" id="DVMT01000026">
    <property type="protein sequence ID" value="HIU40132.1"/>
    <property type="molecule type" value="Genomic_DNA"/>
</dbReference>
<evidence type="ECO:0000313" key="2">
    <source>
        <dbReference type="Proteomes" id="UP000824074"/>
    </source>
</evidence>
<accession>A0A9D1IQ27</accession>
<reference evidence="1" key="1">
    <citation type="submission" date="2020-10" db="EMBL/GenBank/DDBJ databases">
        <authorList>
            <person name="Gilroy R."/>
        </authorList>
    </citation>
    <scope>NUCLEOTIDE SEQUENCE</scope>
    <source>
        <strain evidence="1">CHK193-30670</strain>
    </source>
</reference>
<organism evidence="1 2">
    <name type="scientific">Candidatus Aphodocola excrementigallinarum</name>
    <dbReference type="NCBI Taxonomy" id="2840670"/>
    <lineage>
        <taxon>Bacteria</taxon>
        <taxon>Bacillati</taxon>
        <taxon>Bacillota</taxon>
        <taxon>Bacilli</taxon>
        <taxon>Candidatus Aphodocola</taxon>
    </lineage>
</organism>
<proteinExistence type="predicted"/>
<protein>
    <submittedName>
        <fullName evidence="1">Uncharacterized protein</fullName>
    </submittedName>
</protein>
<name>A0A9D1IQ27_9FIRM</name>
<dbReference type="Proteomes" id="UP000824074">
    <property type="component" value="Unassembled WGS sequence"/>
</dbReference>
<sequence length="181" mass="21406">MNDIDKKIIVFKNDVSSFSNLEKRYVKFLDDEKKYAIFYMPLVAPSNFKSYVKENEIYEAYLINDHDSLKKYQDNLYTFVSNNGVYEVSRGLIKEENYILLVDYGMQINLNLPKYSYEIKDDFIYLSKYKNNKNGFCYVANDDVNDNLKRIMIKVESVIPGVLSIHPLSIENDKKKKLKRK</sequence>
<reference evidence="1" key="2">
    <citation type="journal article" date="2021" name="PeerJ">
        <title>Extensive microbial diversity within the chicken gut microbiome revealed by metagenomics and culture.</title>
        <authorList>
            <person name="Gilroy R."/>
            <person name="Ravi A."/>
            <person name="Getino M."/>
            <person name="Pursley I."/>
            <person name="Horton D.L."/>
            <person name="Alikhan N.F."/>
            <person name="Baker D."/>
            <person name="Gharbi K."/>
            <person name="Hall N."/>
            <person name="Watson M."/>
            <person name="Adriaenssens E.M."/>
            <person name="Foster-Nyarko E."/>
            <person name="Jarju S."/>
            <person name="Secka A."/>
            <person name="Antonio M."/>
            <person name="Oren A."/>
            <person name="Chaudhuri R.R."/>
            <person name="La Ragione R."/>
            <person name="Hildebrand F."/>
            <person name="Pallen M.J."/>
        </authorList>
    </citation>
    <scope>NUCLEOTIDE SEQUENCE</scope>
    <source>
        <strain evidence="1">CHK193-30670</strain>
    </source>
</reference>
<gene>
    <name evidence="1" type="ORF">IAB68_02375</name>
</gene>